<organism evidence="2 3">
    <name type="scientific">Hibiscus sabdariffa</name>
    <name type="common">roselle</name>
    <dbReference type="NCBI Taxonomy" id="183260"/>
    <lineage>
        <taxon>Eukaryota</taxon>
        <taxon>Viridiplantae</taxon>
        <taxon>Streptophyta</taxon>
        <taxon>Embryophyta</taxon>
        <taxon>Tracheophyta</taxon>
        <taxon>Spermatophyta</taxon>
        <taxon>Magnoliopsida</taxon>
        <taxon>eudicotyledons</taxon>
        <taxon>Gunneridae</taxon>
        <taxon>Pentapetalae</taxon>
        <taxon>rosids</taxon>
        <taxon>malvids</taxon>
        <taxon>Malvales</taxon>
        <taxon>Malvaceae</taxon>
        <taxon>Malvoideae</taxon>
        <taxon>Hibiscus</taxon>
    </lineage>
</organism>
<reference evidence="2 3" key="1">
    <citation type="journal article" date="2024" name="G3 (Bethesda)">
        <title>Genome assembly of Hibiscus sabdariffa L. provides insights into metabolisms of medicinal natural products.</title>
        <authorList>
            <person name="Kim T."/>
        </authorList>
    </citation>
    <scope>NUCLEOTIDE SEQUENCE [LARGE SCALE GENOMIC DNA]</scope>
    <source>
        <strain evidence="2">TK-2024</strain>
        <tissue evidence="2">Old leaves</tissue>
    </source>
</reference>
<protein>
    <submittedName>
        <fullName evidence="2">Uncharacterized protein</fullName>
    </submittedName>
</protein>
<keyword evidence="3" id="KW-1185">Reference proteome</keyword>
<evidence type="ECO:0000313" key="2">
    <source>
        <dbReference type="EMBL" id="KAK8540087.1"/>
    </source>
</evidence>
<gene>
    <name evidence="2" type="ORF">V6N12_046380</name>
</gene>
<evidence type="ECO:0000313" key="3">
    <source>
        <dbReference type="Proteomes" id="UP001472677"/>
    </source>
</evidence>
<proteinExistence type="predicted"/>
<name>A0ABR2DII2_9ROSI</name>
<feature type="region of interest" description="Disordered" evidence="1">
    <location>
        <begin position="1"/>
        <end position="29"/>
    </location>
</feature>
<sequence length="149" mass="17052">MKVVSKSLNQNTASKGSNLNVASKSPNPRTFKQQLNVATTRLHNMRNILTQRSRIVTCSTRDKELNVFNDKGKNKVTGTQQPTEEQHITQPIMKSPGTRISRMTSKNWKRKRSQRNLPWNIWWFAPKGDEAKFNMSNMGKGEAAGMEEY</sequence>
<dbReference type="Proteomes" id="UP001472677">
    <property type="component" value="Unassembled WGS sequence"/>
</dbReference>
<accession>A0ABR2DII2</accession>
<evidence type="ECO:0000256" key="1">
    <source>
        <dbReference type="SAM" id="MobiDB-lite"/>
    </source>
</evidence>
<comment type="caution">
    <text evidence="2">The sequence shown here is derived from an EMBL/GenBank/DDBJ whole genome shotgun (WGS) entry which is preliminary data.</text>
</comment>
<dbReference type="EMBL" id="JBBPBM010000025">
    <property type="protein sequence ID" value="KAK8540087.1"/>
    <property type="molecule type" value="Genomic_DNA"/>
</dbReference>